<dbReference type="EMBL" id="CP046172">
    <property type="protein sequence ID" value="QIS10522.1"/>
    <property type="molecule type" value="Genomic_DNA"/>
</dbReference>
<accession>A0A6G9YBD9</accession>
<protein>
    <submittedName>
        <fullName evidence="8">LppP/LprE family lipoprotein</fullName>
    </submittedName>
</protein>
<proteinExistence type="predicted"/>
<evidence type="ECO:0000256" key="1">
    <source>
        <dbReference type="ARBA" id="ARBA00022475"/>
    </source>
</evidence>
<feature type="region of interest" description="Disordered" evidence="6">
    <location>
        <begin position="24"/>
        <end position="60"/>
    </location>
</feature>
<keyword evidence="9" id="KW-1185">Reference proteome</keyword>
<name>A0A6G9YBD9_9NOCA</name>
<feature type="compositionally biased region" description="Low complexity" evidence="6">
    <location>
        <begin position="37"/>
        <end position="60"/>
    </location>
</feature>
<gene>
    <name evidence="8" type="ORF">F5544_13165</name>
</gene>
<feature type="chain" id="PRO_5039129803" evidence="7">
    <location>
        <begin position="20"/>
        <end position="190"/>
    </location>
</feature>
<keyword evidence="5 8" id="KW-0449">Lipoprotein</keyword>
<organism evidence="8 9">
    <name type="scientific">Nocardia arthritidis</name>
    <dbReference type="NCBI Taxonomy" id="228602"/>
    <lineage>
        <taxon>Bacteria</taxon>
        <taxon>Bacillati</taxon>
        <taxon>Actinomycetota</taxon>
        <taxon>Actinomycetes</taxon>
        <taxon>Mycobacteriales</taxon>
        <taxon>Nocardiaceae</taxon>
        <taxon>Nocardia</taxon>
    </lineage>
</organism>
<evidence type="ECO:0000313" key="9">
    <source>
        <dbReference type="Proteomes" id="UP000503540"/>
    </source>
</evidence>
<feature type="signal peptide" evidence="7">
    <location>
        <begin position="1"/>
        <end position="19"/>
    </location>
</feature>
<dbReference type="Pfam" id="PF14041">
    <property type="entry name" value="Lipoprotein_21"/>
    <property type="match status" value="1"/>
</dbReference>
<reference evidence="8 9" key="1">
    <citation type="journal article" date="2019" name="ACS Chem. Biol.">
        <title>Identification and Mobilization of a Cryptic Antibiotic Biosynthesis Gene Locus from a Human-Pathogenic Nocardia Isolate.</title>
        <authorList>
            <person name="Herisse M."/>
            <person name="Ishida K."/>
            <person name="Porter J.L."/>
            <person name="Howden B."/>
            <person name="Hertweck C."/>
            <person name="Stinear T.P."/>
            <person name="Pidot S.J."/>
        </authorList>
    </citation>
    <scope>NUCLEOTIDE SEQUENCE [LARGE SCALE GENOMIC DNA]</scope>
    <source>
        <strain evidence="8 9">AUSMDU00012717</strain>
    </source>
</reference>
<evidence type="ECO:0000256" key="7">
    <source>
        <dbReference type="SAM" id="SignalP"/>
    </source>
</evidence>
<evidence type="ECO:0000313" key="8">
    <source>
        <dbReference type="EMBL" id="QIS10522.1"/>
    </source>
</evidence>
<keyword evidence="1" id="KW-1003">Cell membrane</keyword>
<keyword evidence="3" id="KW-0472">Membrane</keyword>
<evidence type="ECO:0000256" key="6">
    <source>
        <dbReference type="SAM" id="MobiDB-lite"/>
    </source>
</evidence>
<evidence type="ECO:0000256" key="5">
    <source>
        <dbReference type="ARBA" id="ARBA00023288"/>
    </source>
</evidence>
<dbReference type="KEGG" id="nah:F5544_13165"/>
<evidence type="ECO:0000256" key="3">
    <source>
        <dbReference type="ARBA" id="ARBA00023136"/>
    </source>
</evidence>
<keyword evidence="4" id="KW-0564">Palmitate</keyword>
<evidence type="ECO:0000256" key="2">
    <source>
        <dbReference type="ARBA" id="ARBA00022729"/>
    </source>
</evidence>
<dbReference type="InterPro" id="IPR025971">
    <property type="entry name" value="LppP/LprE"/>
</dbReference>
<dbReference type="AlphaFoldDB" id="A0A6G9YBD9"/>
<evidence type="ECO:0000256" key="4">
    <source>
        <dbReference type="ARBA" id="ARBA00023139"/>
    </source>
</evidence>
<sequence>MLRCTVIVAAILLGAGQLAGCGSAGEPAKPVKTNRQAPVAAPPGSTAAASQSGQPGQQCGVNLGSPIVRSAVSRLPAESVTGARWSTESRSYTGDFDTCATLSVAIVPIEKATASSPEHALLFHKGEYIGTATPKAYGFTAFDPEHTTDETVGLTYKTPGSCDACPDGTYTHVQFRWDGTHVQMIGAPPS</sequence>
<dbReference type="RefSeq" id="WP_167473490.1">
    <property type="nucleotide sequence ID" value="NZ_CP046172.1"/>
</dbReference>
<dbReference type="Proteomes" id="UP000503540">
    <property type="component" value="Chromosome"/>
</dbReference>
<keyword evidence="2 7" id="KW-0732">Signal</keyword>